<evidence type="ECO:0000313" key="2">
    <source>
        <dbReference type="EMBL" id="VAV90171.1"/>
    </source>
</evidence>
<organism evidence="2">
    <name type="scientific">hydrothermal vent metagenome</name>
    <dbReference type="NCBI Taxonomy" id="652676"/>
    <lineage>
        <taxon>unclassified sequences</taxon>
        <taxon>metagenomes</taxon>
        <taxon>ecological metagenomes</taxon>
    </lineage>
</organism>
<sequence length="75" mass="8406">SSSSEAMPPSAVKPTDLESTFVAIDDMKEAVEAYEKRILEAALAKSRYNQRQTAKALNLTYDQLRHSLKRHDLLG</sequence>
<accession>A0A3B0RDZ2</accession>
<dbReference type="Gene3D" id="1.10.10.60">
    <property type="entry name" value="Homeodomain-like"/>
    <property type="match status" value="1"/>
</dbReference>
<protein>
    <submittedName>
        <fullName evidence="2">Psp operon transcriptional activator</fullName>
    </submittedName>
</protein>
<evidence type="ECO:0000259" key="1">
    <source>
        <dbReference type="Pfam" id="PF02954"/>
    </source>
</evidence>
<gene>
    <name evidence="2" type="ORF">MNBD_ALPHA04-1436</name>
</gene>
<reference evidence="2" key="1">
    <citation type="submission" date="2018-06" db="EMBL/GenBank/DDBJ databases">
        <authorList>
            <person name="Zhirakovskaya E."/>
        </authorList>
    </citation>
    <scope>NUCLEOTIDE SEQUENCE</scope>
</reference>
<proteinExistence type="predicted"/>
<dbReference type="Pfam" id="PF02954">
    <property type="entry name" value="HTH_8"/>
    <property type="match status" value="1"/>
</dbReference>
<name>A0A3B0RDZ2_9ZZZZ</name>
<dbReference type="InterPro" id="IPR002197">
    <property type="entry name" value="HTH_Fis"/>
</dbReference>
<feature type="non-terminal residue" evidence="2">
    <location>
        <position position="1"/>
    </location>
</feature>
<dbReference type="SUPFAM" id="SSF46689">
    <property type="entry name" value="Homeodomain-like"/>
    <property type="match status" value="1"/>
</dbReference>
<dbReference type="EMBL" id="UOEF01000096">
    <property type="protein sequence ID" value="VAV90171.1"/>
    <property type="molecule type" value="Genomic_DNA"/>
</dbReference>
<dbReference type="PRINTS" id="PR01590">
    <property type="entry name" value="HTHFIS"/>
</dbReference>
<dbReference type="GO" id="GO:0043565">
    <property type="term" value="F:sequence-specific DNA binding"/>
    <property type="evidence" value="ECO:0007669"/>
    <property type="project" value="InterPro"/>
</dbReference>
<dbReference type="AlphaFoldDB" id="A0A3B0RDZ2"/>
<feature type="domain" description="DNA binding HTH" evidence="1">
    <location>
        <begin position="31"/>
        <end position="70"/>
    </location>
</feature>
<dbReference type="InterPro" id="IPR009057">
    <property type="entry name" value="Homeodomain-like_sf"/>
</dbReference>